<dbReference type="GO" id="GO:0005829">
    <property type="term" value="C:cytosol"/>
    <property type="evidence" value="ECO:0007669"/>
    <property type="project" value="TreeGrafter"/>
</dbReference>
<dbReference type="Gene3D" id="3.90.740.10">
    <property type="entry name" value="Valyl/Leucyl/Isoleucyl-tRNA synthetase, editing domain"/>
    <property type="match status" value="1"/>
</dbReference>
<dbReference type="GO" id="GO:0005524">
    <property type="term" value="F:ATP binding"/>
    <property type="evidence" value="ECO:0007669"/>
    <property type="project" value="UniProtKB-KW"/>
</dbReference>
<dbReference type="GO" id="GO:0002161">
    <property type="term" value="F:aminoacyl-tRNA deacylase activity"/>
    <property type="evidence" value="ECO:0007669"/>
    <property type="project" value="InterPro"/>
</dbReference>
<evidence type="ECO:0000256" key="8">
    <source>
        <dbReference type="ARBA" id="ARBA00029936"/>
    </source>
</evidence>
<keyword evidence="10" id="KW-1185">Reference proteome</keyword>
<dbReference type="WBParaSite" id="jg5391">
    <property type="protein sequence ID" value="jg5391"/>
    <property type="gene ID" value="jg5391"/>
</dbReference>
<keyword evidence="3" id="KW-0436">Ligase</keyword>
<dbReference type="Gene3D" id="3.40.50.620">
    <property type="entry name" value="HUPs"/>
    <property type="match status" value="1"/>
</dbReference>
<dbReference type="GO" id="GO:0004832">
    <property type="term" value="F:valine-tRNA ligase activity"/>
    <property type="evidence" value="ECO:0007669"/>
    <property type="project" value="UniProtKB-EC"/>
</dbReference>
<evidence type="ECO:0000313" key="10">
    <source>
        <dbReference type="Proteomes" id="UP000887574"/>
    </source>
</evidence>
<dbReference type="PANTHER" id="PTHR11946:SF109">
    <property type="entry name" value="VALINE--TRNA LIGASE"/>
    <property type="match status" value="1"/>
</dbReference>
<keyword evidence="5" id="KW-0067">ATP-binding</keyword>
<organism evidence="10 11">
    <name type="scientific">Ditylenchus dipsaci</name>
    <dbReference type="NCBI Taxonomy" id="166011"/>
    <lineage>
        <taxon>Eukaryota</taxon>
        <taxon>Metazoa</taxon>
        <taxon>Ecdysozoa</taxon>
        <taxon>Nematoda</taxon>
        <taxon>Chromadorea</taxon>
        <taxon>Rhabditida</taxon>
        <taxon>Tylenchina</taxon>
        <taxon>Tylenchomorpha</taxon>
        <taxon>Sphaerularioidea</taxon>
        <taxon>Anguinidae</taxon>
        <taxon>Anguininae</taxon>
        <taxon>Ditylenchus</taxon>
    </lineage>
</organism>
<dbReference type="Proteomes" id="UP000887574">
    <property type="component" value="Unplaced"/>
</dbReference>
<proteinExistence type="inferred from homology"/>
<dbReference type="Pfam" id="PF00133">
    <property type="entry name" value="tRNA-synt_1"/>
    <property type="match status" value="1"/>
</dbReference>
<evidence type="ECO:0000256" key="5">
    <source>
        <dbReference type="ARBA" id="ARBA00022840"/>
    </source>
</evidence>
<feature type="domain" description="Aminoacyl-tRNA synthetase class Ia" evidence="9">
    <location>
        <begin position="127"/>
        <end position="263"/>
    </location>
</feature>
<evidence type="ECO:0000256" key="2">
    <source>
        <dbReference type="ARBA" id="ARBA00013169"/>
    </source>
</evidence>
<dbReference type="AlphaFoldDB" id="A0A915EF10"/>
<dbReference type="EC" id="6.1.1.9" evidence="2"/>
<reference evidence="11" key="1">
    <citation type="submission" date="2022-11" db="UniProtKB">
        <authorList>
            <consortium name="WormBaseParasite"/>
        </authorList>
    </citation>
    <scope>IDENTIFICATION</scope>
</reference>
<accession>A0A915EF10</accession>
<evidence type="ECO:0000256" key="7">
    <source>
        <dbReference type="ARBA" id="ARBA00023146"/>
    </source>
</evidence>
<keyword evidence="7" id="KW-0030">Aminoacyl-tRNA synthetase</keyword>
<dbReference type="InterPro" id="IPR002303">
    <property type="entry name" value="Valyl-tRNA_ligase"/>
</dbReference>
<name>A0A915EF10_9BILA</name>
<dbReference type="InterPro" id="IPR002300">
    <property type="entry name" value="aa-tRNA-synth_Ia"/>
</dbReference>
<evidence type="ECO:0000256" key="3">
    <source>
        <dbReference type="ARBA" id="ARBA00022598"/>
    </source>
</evidence>
<comment type="similarity">
    <text evidence="1">Belongs to the class-I aminoacyl-tRNA synthetase family.</text>
</comment>
<protein>
    <recommendedName>
        <fullName evidence="2">valine--tRNA ligase</fullName>
        <ecNumber evidence="2">6.1.1.9</ecNumber>
    </recommendedName>
    <alternativeName>
        <fullName evidence="8">Valyl-tRNA synthetase</fullName>
    </alternativeName>
</protein>
<dbReference type="SUPFAM" id="SSF50677">
    <property type="entry name" value="ValRS/IleRS/LeuRS editing domain"/>
    <property type="match status" value="1"/>
</dbReference>
<dbReference type="PANTHER" id="PTHR11946">
    <property type="entry name" value="VALYL-TRNA SYNTHETASES"/>
    <property type="match status" value="1"/>
</dbReference>
<keyword evidence="6" id="KW-0648">Protein biosynthesis</keyword>
<evidence type="ECO:0000256" key="4">
    <source>
        <dbReference type="ARBA" id="ARBA00022741"/>
    </source>
</evidence>
<evidence type="ECO:0000256" key="6">
    <source>
        <dbReference type="ARBA" id="ARBA00022917"/>
    </source>
</evidence>
<dbReference type="InterPro" id="IPR009008">
    <property type="entry name" value="Val/Leu/Ile-tRNA-synth_edit"/>
</dbReference>
<dbReference type="PRINTS" id="PR00986">
    <property type="entry name" value="TRNASYNTHVAL"/>
</dbReference>
<sequence>MLGDVAIAVHPEDDRYRHLVGKKCKHPFLDRFLLIIADSFVDMGFGTGAVKITPSHDHVDYEVGLRHKLHFINILSDDGYLLDNCGQFSGMKRFDARMKVIEALKSEGLFRGVADNPMVVPICSRSSDVIEPMIKSQWYVKCSVMCQKALEVVENGDLKIIPDIHHVAWKRYLEDSRDWCISRQLWWGHRIPAYFVLIDDLNIPEGDLIDDRYCLVDAYTEGEAICKAAVKFNVDISKITVKQDEDVLDTWFSAGLWPFAIMDGHDILFFWVARMVFFSQELCGKLPFDEVFLHAVIRDAHGRKMSKSLGNVTDPLDMIRGITLDELIKKLEEGNLDPKELTTAKSGMQRDFKLGIPECGTDALRSFCNKIWQAYKFVMMNLPDSFPLEDKYKLSGHEDGWTCGFFLSYLLAWPNVMKTSGHTDSQALQTTCSISGSTNFAVSMWSVLRMCSVVMMHHVFVLCNRSSICVWKQLWQRLAKRGSETSASVCVAEYPEPDNYPFYEESLKTPWVREEPLQANFSRNS</sequence>
<dbReference type="SUPFAM" id="SSF52374">
    <property type="entry name" value="Nucleotidylyl transferase"/>
    <property type="match status" value="1"/>
</dbReference>
<evidence type="ECO:0000313" key="11">
    <source>
        <dbReference type="WBParaSite" id="jg5391"/>
    </source>
</evidence>
<dbReference type="InterPro" id="IPR014729">
    <property type="entry name" value="Rossmann-like_a/b/a_fold"/>
</dbReference>
<dbReference type="GO" id="GO:0006438">
    <property type="term" value="P:valyl-tRNA aminoacylation"/>
    <property type="evidence" value="ECO:0007669"/>
    <property type="project" value="InterPro"/>
</dbReference>
<keyword evidence="4" id="KW-0547">Nucleotide-binding</keyword>
<evidence type="ECO:0000259" key="9">
    <source>
        <dbReference type="Pfam" id="PF00133"/>
    </source>
</evidence>
<evidence type="ECO:0000256" key="1">
    <source>
        <dbReference type="ARBA" id="ARBA00005594"/>
    </source>
</evidence>